<dbReference type="EMBL" id="LSFL01000015">
    <property type="protein sequence ID" value="OBY66377.1"/>
    <property type="molecule type" value="Genomic_DNA"/>
</dbReference>
<dbReference type="RefSeq" id="WP_068359463.1">
    <property type="nucleotide sequence ID" value="NZ_CP019337.1"/>
</dbReference>
<dbReference type="AlphaFoldDB" id="A0A1B8U3D4"/>
<evidence type="ECO:0000256" key="4">
    <source>
        <dbReference type="ARBA" id="ARBA00022679"/>
    </source>
</evidence>
<dbReference type="Pfam" id="PF04101">
    <property type="entry name" value="Glyco_tran_28_C"/>
    <property type="match status" value="1"/>
</dbReference>
<comment type="similarity">
    <text evidence="2">Belongs to the glycosyltransferase 28 family.</text>
</comment>
<feature type="domain" description="Glycosyl transferase family 28 C-terminal" evidence="6">
    <location>
        <begin position="1"/>
        <end position="129"/>
    </location>
</feature>
<dbReference type="OrthoDB" id="9814973at2"/>
<organism evidence="7 8">
    <name type="scientific">Polaribacter reichenbachii</name>
    <dbReference type="NCBI Taxonomy" id="996801"/>
    <lineage>
        <taxon>Bacteria</taxon>
        <taxon>Pseudomonadati</taxon>
        <taxon>Bacteroidota</taxon>
        <taxon>Flavobacteriia</taxon>
        <taxon>Flavobacteriales</taxon>
        <taxon>Flavobacteriaceae</taxon>
    </lineage>
</organism>
<dbReference type="PANTHER" id="PTHR12867">
    <property type="entry name" value="GLYCOSYL TRANSFERASE-RELATED"/>
    <property type="match status" value="1"/>
</dbReference>
<dbReference type="STRING" id="996801.BW723_09745"/>
<dbReference type="KEGG" id="prn:BW723_09745"/>
<dbReference type="Proteomes" id="UP000092612">
    <property type="component" value="Unassembled WGS sequence"/>
</dbReference>
<dbReference type="GO" id="GO:0016758">
    <property type="term" value="F:hexosyltransferase activity"/>
    <property type="evidence" value="ECO:0007669"/>
    <property type="project" value="InterPro"/>
</dbReference>
<name>A0A1B8U3D4_9FLAO</name>
<evidence type="ECO:0000256" key="3">
    <source>
        <dbReference type="ARBA" id="ARBA00022676"/>
    </source>
</evidence>
<evidence type="ECO:0000259" key="6">
    <source>
        <dbReference type="Pfam" id="PF04101"/>
    </source>
</evidence>
<keyword evidence="3" id="KW-0328">Glycosyltransferase</keyword>
<dbReference type="Gene3D" id="3.40.50.2000">
    <property type="entry name" value="Glycogen Phosphorylase B"/>
    <property type="match status" value="1"/>
</dbReference>
<dbReference type="GO" id="GO:0006488">
    <property type="term" value="P:dolichol-linked oligosaccharide biosynthetic process"/>
    <property type="evidence" value="ECO:0007669"/>
    <property type="project" value="InterPro"/>
</dbReference>
<evidence type="ECO:0000256" key="1">
    <source>
        <dbReference type="ARBA" id="ARBA00004240"/>
    </source>
</evidence>
<keyword evidence="5" id="KW-0256">Endoplasmic reticulum</keyword>
<dbReference type="InterPro" id="IPR039042">
    <property type="entry name" value="Alg13-like"/>
</dbReference>
<evidence type="ECO:0000256" key="5">
    <source>
        <dbReference type="ARBA" id="ARBA00022824"/>
    </source>
</evidence>
<dbReference type="InterPro" id="IPR007235">
    <property type="entry name" value="Glyco_trans_28_C"/>
</dbReference>
<proteinExistence type="inferred from homology"/>
<dbReference type="SUPFAM" id="SSF53756">
    <property type="entry name" value="UDP-Glycosyltransferase/glycogen phosphorylase"/>
    <property type="match status" value="1"/>
</dbReference>
<keyword evidence="8" id="KW-1185">Reference proteome</keyword>
<gene>
    <name evidence="7" type="ORF">LPB301_06710</name>
</gene>
<evidence type="ECO:0000256" key="2">
    <source>
        <dbReference type="ARBA" id="ARBA00006962"/>
    </source>
</evidence>
<evidence type="ECO:0000313" key="8">
    <source>
        <dbReference type="Proteomes" id="UP000092612"/>
    </source>
</evidence>
<sequence length="163" mass="18105">MIFVTIGTQEPFDRLIQGIDNISGELKLDVIAQVSSGAKITINNMKVYGFLSPDEFAKYFDKAELIVAHAGMGTIISALVKNKKLIVFPREKKLGEHRSDHQIATAKYFEEMGYITVARTIDELKEQIEITLGLSDSKPNDVIIGKYASKSLIESLRNEIGLS</sequence>
<protein>
    <recommendedName>
        <fullName evidence="6">Glycosyl transferase family 28 C-terminal domain-containing protein</fullName>
    </recommendedName>
</protein>
<comment type="caution">
    <text evidence="7">The sequence shown here is derived from an EMBL/GenBank/DDBJ whole genome shotgun (WGS) entry which is preliminary data.</text>
</comment>
<dbReference type="PANTHER" id="PTHR12867:SF6">
    <property type="entry name" value="N-ACETYLGLUCOSAMINYLDIPHOSPHODOLICHOL N-ACETYLGLUCOSAMINYLTRANSFERASE"/>
    <property type="match status" value="1"/>
</dbReference>
<evidence type="ECO:0000313" key="7">
    <source>
        <dbReference type="EMBL" id="OBY66377.1"/>
    </source>
</evidence>
<reference evidence="8" key="1">
    <citation type="submission" date="2016-02" db="EMBL/GenBank/DDBJ databases">
        <title>Paenibacillus sp. LPB0068, isolated from Crassostrea gigas.</title>
        <authorList>
            <person name="Shin S.-K."/>
            <person name="Yi H."/>
        </authorList>
    </citation>
    <scope>NUCLEOTIDE SEQUENCE [LARGE SCALE GENOMIC DNA]</scope>
    <source>
        <strain evidence="8">KCTC 23969</strain>
    </source>
</reference>
<keyword evidence="4" id="KW-0808">Transferase</keyword>
<comment type="subcellular location">
    <subcellularLocation>
        <location evidence="1">Endoplasmic reticulum</location>
    </subcellularLocation>
</comment>
<accession>A0A1B8U3D4</accession>